<dbReference type="Pfam" id="PF00746">
    <property type="entry name" value="Gram_pos_anchor"/>
    <property type="match status" value="1"/>
</dbReference>
<evidence type="ECO:0000313" key="13">
    <source>
        <dbReference type="EMBL" id="MFD1780182.1"/>
    </source>
</evidence>
<feature type="chain" id="PRO_5045733145" evidence="10">
    <location>
        <begin position="31"/>
        <end position="1003"/>
    </location>
</feature>
<evidence type="ECO:0000256" key="9">
    <source>
        <dbReference type="SAM" id="Phobius"/>
    </source>
</evidence>
<feature type="compositionally biased region" description="Acidic residues" evidence="8">
    <location>
        <begin position="904"/>
        <end position="918"/>
    </location>
</feature>
<feature type="compositionally biased region" description="Low complexity" evidence="8">
    <location>
        <begin position="138"/>
        <end position="160"/>
    </location>
</feature>
<evidence type="ECO:0000256" key="3">
    <source>
        <dbReference type="ARBA" id="ARBA00022525"/>
    </source>
</evidence>
<keyword evidence="3" id="KW-0964">Secreted</keyword>
<feature type="domain" description="Fibronectin type-III" evidence="12">
    <location>
        <begin position="281"/>
        <end position="368"/>
    </location>
</feature>
<dbReference type="PROSITE" id="PS50847">
    <property type="entry name" value="GRAM_POS_ANCHORING"/>
    <property type="match status" value="1"/>
</dbReference>
<protein>
    <submittedName>
        <fullName evidence="13">Leucine-rich repeat domain-containing protein</fullName>
    </submittedName>
</protein>
<comment type="caution">
    <text evidence="13">The sequence shown here is derived from an EMBL/GenBank/DDBJ whole genome shotgun (WGS) entry which is preliminary data.</text>
</comment>
<dbReference type="SMART" id="SM00365">
    <property type="entry name" value="LRR_SD22"/>
    <property type="match status" value="8"/>
</dbReference>
<evidence type="ECO:0000256" key="7">
    <source>
        <dbReference type="ARBA" id="ARBA00023088"/>
    </source>
</evidence>
<dbReference type="PANTHER" id="PTHR46652">
    <property type="entry name" value="LEUCINE-RICH REPEAT AND IQ DOMAIN-CONTAINING PROTEIN 1-RELATED"/>
    <property type="match status" value="1"/>
</dbReference>
<keyword evidence="9" id="KW-0472">Membrane</keyword>
<dbReference type="InterPro" id="IPR032675">
    <property type="entry name" value="LRR_dom_sf"/>
</dbReference>
<dbReference type="SUPFAM" id="SSF49265">
    <property type="entry name" value="Fibronectin type III"/>
    <property type="match status" value="2"/>
</dbReference>
<feature type="domain" description="Fibronectin type-III" evidence="12">
    <location>
        <begin position="30"/>
        <end position="127"/>
    </location>
</feature>
<dbReference type="Pfam" id="PF12799">
    <property type="entry name" value="LRR_4"/>
    <property type="match status" value="3"/>
</dbReference>
<evidence type="ECO:0000256" key="10">
    <source>
        <dbReference type="SAM" id="SignalP"/>
    </source>
</evidence>
<keyword evidence="2" id="KW-0134">Cell wall</keyword>
<keyword evidence="7" id="KW-0572">Peptidoglycan-anchor</keyword>
<evidence type="ECO:0000256" key="5">
    <source>
        <dbReference type="ARBA" id="ARBA00022729"/>
    </source>
</evidence>
<keyword evidence="4" id="KW-0433">Leucine-rich repeat</keyword>
<evidence type="ECO:0000313" key="14">
    <source>
        <dbReference type="Proteomes" id="UP001597227"/>
    </source>
</evidence>
<dbReference type="SMART" id="SM00369">
    <property type="entry name" value="LRR_TYP"/>
    <property type="match status" value="5"/>
</dbReference>
<evidence type="ECO:0000256" key="8">
    <source>
        <dbReference type="SAM" id="MobiDB-lite"/>
    </source>
</evidence>
<dbReference type="SMART" id="SM00060">
    <property type="entry name" value="FN3"/>
    <property type="match status" value="4"/>
</dbReference>
<dbReference type="PROSITE" id="PS50853">
    <property type="entry name" value="FN3"/>
    <property type="match status" value="3"/>
</dbReference>
<dbReference type="EMBL" id="JBHUEK010000025">
    <property type="protein sequence ID" value="MFD1780182.1"/>
    <property type="molecule type" value="Genomic_DNA"/>
</dbReference>
<dbReference type="Gene3D" id="3.80.10.10">
    <property type="entry name" value="Ribonuclease Inhibitor"/>
    <property type="match status" value="2"/>
</dbReference>
<gene>
    <name evidence="13" type="ORF">ACFSFW_16070</name>
</gene>
<name>A0ABW4MQF6_9BACI</name>
<dbReference type="Proteomes" id="UP001597227">
    <property type="component" value="Unassembled WGS sequence"/>
</dbReference>
<dbReference type="InterPro" id="IPR003591">
    <property type="entry name" value="Leu-rich_rpt_typical-subtyp"/>
</dbReference>
<evidence type="ECO:0000256" key="2">
    <source>
        <dbReference type="ARBA" id="ARBA00022512"/>
    </source>
</evidence>
<evidence type="ECO:0000259" key="12">
    <source>
        <dbReference type="PROSITE" id="PS50853"/>
    </source>
</evidence>
<reference evidence="14" key="1">
    <citation type="journal article" date="2019" name="Int. J. Syst. Evol. Microbiol.">
        <title>The Global Catalogue of Microorganisms (GCM) 10K type strain sequencing project: providing services to taxonomists for standard genome sequencing and annotation.</title>
        <authorList>
            <consortium name="The Broad Institute Genomics Platform"/>
            <consortium name="The Broad Institute Genome Sequencing Center for Infectious Disease"/>
            <person name="Wu L."/>
            <person name="Ma J."/>
        </authorList>
    </citation>
    <scope>NUCLEOTIDE SEQUENCE [LARGE SCALE GENOMIC DNA]</scope>
    <source>
        <strain evidence="14">CCUG 15531</strain>
    </source>
</reference>
<sequence length="1003" mass="112173">MRNRKWLNVSMVLVLLLSFMSPLTISRTHAETGLSQVSLTETENGITLSWGASLPEDEEITSFQLSKNGQTAEIQPNVQNEEGNVKQYSYEDTEIQPNTTYTYEITALTSTGNLLISEKVEFNSADTIVEEGEKPEEAGVPTETPVETETPESPETPGSEEPVDPIELPAFPTEAVEEIVTTNIKVSTLNGNTPWEFGFSIIGVSDNVAGEEYYGYLDDEGYFIEGYTGNKNLELKTGTYNLVTYNYSTDEEITAEFMVESERDYLTNPIEILLDDEKLIIKKELYVEGVTDQSISIYWEEPWEPTDINKYQVYLDGTLVEEITDPYMTSYTYTDLLQETTYQLKVDIVYQDDTVETIETEASTIAPPVGDKVQFKDENLKVAVAEALKIYHRDVYVDDMERLSHLDASYLEIQDLTGLEYATNLEDLWLSGNEITDLTPIKDLTNLFYLDLDSNQISSIEDLANLENLSVLSLAYNQLEEIDTLLEMPNLTYVSLYGNYGLDFSKGSATIEVIKELHNKGVTVEWSDFGHEIFVTDLTESTVEFEINFFDIVDNISKYVIYVNGEEVAETPASQPFYKLTGLEPLTDLDITVDGVDEDGFIWGSANTYVVTPPAPSGDPVQFADPALEEAVRDALRIKSRELVESDLTILTSFDATDRGITDLTGLEHAINLEDLNLDSNAITNLEPLKSLTNLSYLSIINNEISDISALKNLTNLQFLMLDWNHIEDLKALSGLTNLSMLSLQNNRIKDISVLENLNIAFLNLAYNEITDISGLLALPYLEFVLIMNNSLDLTEGSEALTIIRELEDNGVVVLYEYLDISADHVTDTEIEFSWKPVTTDGFEDFTYYVFVDGEVVAEETKDTSYLLTDLDPDTDYNIEIIGFDENDEERVILGSTIITTAASEEDPGDEPGEETDPEDGKTPEDQPSDDKDEVTPPSKDTEKGNTPKETNDKNQDTKSNDKKNDDKKLPSTATNSYNLLLVGLLFLGAGLIAVMATRKKQA</sequence>
<keyword evidence="5 10" id="KW-0732">Signal</keyword>
<comment type="subcellular location">
    <subcellularLocation>
        <location evidence="1">Secreted</location>
        <location evidence="1">Cell wall</location>
        <topology evidence="1">Peptidoglycan-anchor</topology>
    </subcellularLocation>
</comment>
<dbReference type="InterPro" id="IPR025875">
    <property type="entry name" value="Leu-rich_rpt_4"/>
</dbReference>
<feature type="domain" description="Fibronectin type-III" evidence="12">
    <location>
        <begin position="817"/>
        <end position="904"/>
    </location>
</feature>
<dbReference type="RefSeq" id="WP_388039753.1">
    <property type="nucleotide sequence ID" value="NZ_JBHUEK010000025.1"/>
</dbReference>
<keyword evidence="6" id="KW-0677">Repeat</keyword>
<dbReference type="Pfam" id="PF00041">
    <property type="entry name" value="fn3"/>
    <property type="match status" value="2"/>
</dbReference>
<feature type="compositionally biased region" description="Basic and acidic residues" evidence="8">
    <location>
        <begin position="940"/>
        <end position="970"/>
    </location>
</feature>
<dbReference type="PANTHER" id="PTHR46652:SF3">
    <property type="entry name" value="LEUCINE-RICH REPEAT-CONTAINING PROTEIN 9"/>
    <property type="match status" value="1"/>
</dbReference>
<dbReference type="NCBIfam" id="TIGR01167">
    <property type="entry name" value="LPXTG_anchor"/>
    <property type="match status" value="1"/>
</dbReference>
<feature type="signal peptide" evidence="10">
    <location>
        <begin position="1"/>
        <end position="30"/>
    </location>
</feature>
<keyword evidence="14" id="KW-1185">Reference proteome</keyword>
<feature type="region of interest" description="Disordered" evidence="8">
    <location>
        <begin position="129"/>
        <end position="165"/>
    </location>
</feature>
<evidence type="ECO:0000259" key="11">
    <source>
        <dbReference type="PROSITE" id="PS50847"/>
    </source>
</evidence>
<evidence type="ECO:0000256" key="6">
    <source>
        <dbReference type="ARBA" id="ARBA00022737"/>
    </source>
</evidence>
<proteinExistence type="predicted"/>
<dbReference type="InterPro" id="IPR013783">
    <property type="entry name" value="Ig-like_fold"/>
</dbReference>
<dbReference type="Gene3D" id="2.60.40.10">
    <property type="entry name" value="Immunoglobulins"/>
    <property type="match status" value="3"/>
</dbReference>
<dbReference type="SUPFAM" id="SSF52058">
    <property type="entry name" value="L domain-like"/>
    <property type="match status" value="1"/>
</dbReference>
<keyword evidence="9" id="KW-0812">Transmembrane</keyword>
<accession>A0ABW4MQF6</accession>
<keyword evidence="9" id="KW-1133">Transmembrane helix</keyword>
<dbReference type="InterPro" id="IPR001611">
    <property type="entry name" value="Leu-rich_rpt"/>
</dbReference>
<dbReference type="InterPro" id="IPR003961">
    <property type="entry name" value="FN3_dom"/>
</dbReference>
<evidence type="ECO:0000256" key="4">
    <source>
        <dbReference type="ARBA" id="ARBA00022614"/>
    </source>
</evidence>
<organism evidence="13 14">
    <name type="scientific">Fredinandcohnia salidurans</name>
    <dbReference type="NCBI Taxonomy" id="2595041"/>
    <lineage>
        <taxon>Bacteria</taxon>
        <taxon>Bacillati</taxon>
        <taxon>Bacillota</taxon>
        <taxon>Bacilli</taxon>
        <taxon>Bacillales</taxon>
        <taxon>Bacillaceae</taxon>
        <taxon>Fredinandcohnia</taxon>
    </lineage>
</organism>
<dbReference type="CDD" id="cd00063">
    <property type="entry name" value="FN3"/>
    <property type="match status" value="2"/>
</dbReference>
<evidence type="ECO:0000256" key="1">
    <source>
        <dbReference type="ARBA" id="ARBA00004168"/>
    </source>
</evidence>
<feature type="region of interest" description="Disordered" evidence="8">
    <location>
        <begin position="899"/>
        <end position="973"/>
    </location>
</feature>
<dbReference type="InterPro" id="IPR019931">
    <property type="entry name" value="LPXTG_anchor"/>
</dbReference>
<dbReference type="InterPro" id="IPR036116">
    <property type="entry name" value="FN3_sf"/>
</dbReference>
<feature type="domain" description="Gram-positive cocci surface proteins LPxTG" evidence="11">
    <location>
        <begin position="970"/>
        <end position="1003"/>
    </location>
</feature>
<feature type="transmembrane region" description="Helical" evidence="9">
    <location>
        <begin position="978"/>
        <end position="997"/>
    </location>
</feature>
<dbReference type="PROSITE" id="PS51450">
    <property type="entry name" value="LRR"/>
    <property type="match status" value="8"/>
</dbReference>
<dbReference type="InterPro" id="IPR050836">
    <property type="entry name" value="SDS22/Internalin_LRR"/>
</dbReference>